<evidence type="ECO:0000256" key="1">
    <source>
        <dbReference type="ARBA" id="ARBA00005054"/>
    </source>
</evidence>
<dbReference type="InterPro" id="IPR001555">
    <property type="entry name" value="GART_AS"/>
</dbReference>
<dbReference type="CDD" id="cd08645">
    <property type="entry name" value="FMT_core_GART"/>
    <property type="match status" value="1"/>
</dbReference>
<dbReference type="SUPFAM" id="SSF53328">
    <property type="entry name" value="Formyltransferase"/>
    <property type="match status" value="1"/>
</dbReference>
<protein>
    <recommendedName>
        <fullName evidence="2">phosphoribosylglycinamide formyltransferase 1</fullName>
        <ecNumber evidence="2">2.1.2.2</ecNumber>
    </recommendedName>
    <alternativeName>
        <fullName evidence="7">5'-phosphoribosylglycinamide transformylase</fullName>
    </alternativeName>
    <alternativeName>
        <fullName evidence="6">GAR transformylase</fullName>
    </alternativeName>
</protein>
<reference evidence="10" key="1">
    <citation type="submission" date="2018-05" db="EMBL/GenBank/DDBJ databases">
        <authorList>
            <person name="Lanie J.A."/>
            <person name="Ng W.-L."/>
            <person name="Kazmierczak K.M."/>
            <person name="Andrzejewski T.M."/>
            <person name="Davidsen T.M."/>
            <person name="Wayne K.J."/>
            <person name="Tettelin H."/>
            <person name="Glass J.I."/>
            <person name="Rusch D."/>
            <person name="Podicherti R."/>
            <person name="Tsui H.-C.T."/>
            <person name="Winkler M.E."/>
        </authorList>
    </citation>
    <scope>NUCLEOTIDE SEQUENCE</scope>
</reference>
<dbReference type="PANTHER" id="PTHR43369">
    <property type="entry name" value="PHOSPHORIBOSYLGLYCINAMIDE FORMYLTRANSFERASE"/>
    <property type="match status" value="1"/>
</dbReference>
<dbReference type="PANTHER" id="PTHR43369:SF2">
    <property type="entry name" value="PHOSPHORIBOSYLGLYCINAMIDE FORMYLTRANSFERASE"/>
    <property type="match status" value="1"/>
</dbReference>
<evidence type="ECO:0000256" key="5">
    <source>
        <dbReference type="ARBA" id="ARBA00038440"/>
    </source>
</evidence>
<evidence type="ECO:0000256" key="2">
    <source>
        <dbReference type="ARBA" id="ARBA00012254"/>
    </source>
</evidence>
<accession>A0A381QIJ9</accession>
<name>A0A381QIJ9_9ZZZZ</name>
<dbReference type="InterPro" id="IPR036477">
    <property type="entry name" value="Formyl_transf_N_sf"/>
</dbReference>
<comment type="similarity">
    <text evidence="5">Belongs to the GART family.</text>
</comment>
<keyword evidence="4" id="KW-0658">Purine biosynthesis</keyword>
<dbReference type="EC" id="2.1.2.2" evidence="2"/>
<organism evidence="10">
    <name type="scientific">marine metagenome</name>
    <dbReference type="NCBI Taxonomy" id="408172"/>
    <lineage>
        <taxon>unclassified sequences</taxon>
        <taxon>metagenomes</taxon>
        <taxon>ecological metagenomes</taxon>
    </lineage>
</organism>
<evidence type="ECO:0000259" key="9">
    <source>
        <dbReference type="Pfam" id="PF00551"/>
    </source>
</evidence>
<evidence type="ECO:0000256" key="8">
    <source>
        <dbReference type="ARBA" id="ARBA00047664"/>
    </source>
</evidence>
<dbReference type="EMBL" id="UINC01001366">
    <property type="protein sequence ID" value="SUZ78778.1"/>
    <property type="molecule type" value="Genomic_DNA"/>
</dbReference>
<dbReference type="PROSITE" id="PS00373">
    <property type="entry name" value="GART"/>
    <property type="match status" value="1"/>
</dbReference>
<keyword evidence="3" id="KW-0808">Transferase</keyword>
<evidence type="ECO:0000256" key="4">
    <source>
        <dbReference type="ARBA" id="ARBA00022755"/>
    </source>
</evidence>
<comment type="catalytic activity">
    <reaction evidence="8">
        <text>N(1)-(5-phospho-beta-D-ribosyl)glycinamide + (6R)-10-formyltetrahydrofolate = N(2)-formyl-N(1)-(5-phospho-beta-D-ribosyl)glycinamide + (6S)-5,6,7,8-tetrahydrofolate + H(+)</text>
        <dbReference type="Rhea" id="RHEA:15053"/>
        <dbReference type="ChEBI" id="CHEBI:15378"/>
        <dbReference type="ChEBI" id="CHEBI:57453"/>
        <dbReference type="ChEBI" id="CHEBI:143788"/>
        <dbReference type="ChEBI" id="CHEBI:147286"/>
        <dbReference type="ChEBI" id="CHEBI:195366"/>
        <dbReference type="EC" id="2.1.2.2"/>
    </reaction>
</comment>
<dbReference type="InterPro" id="IPR002376">
    <property type="entry name" value="Formyl_transf_N"/>
</dbReference>
<evidence type="ECO:0000256" key="6">
    <source>
        <dbReference type="ARBA" id="ARBA00041324"/>
    </source>
</evidence>
<evidence type="ECO:0000313" key="10">
    <source>
        <dbReference type="EMBL" id="SUZ78778.1"/>
    </source>
</evidence>
<gene>
    <name evidence="10" type="ORF">METZ01_LOCUS31632</name>
</gene>
<proteinExistence type="inferred from homology"/>
<comment type="pathway">
    <text evidence="1">Purine metabolism; IMP biosynthesis via de novo pathway; N(2)-formyl-N(1)-(5-phospho-D-ribosyl)glycinamide from N(1)-(5-phospho-D-ribosyl)glycinamide (10-formyl THF route): step 1/1.</text>
</comment>
<dbReference type="AlphaFoldDB" id="A0A381QIJ9"/>
<dbReference type="GO" id="GO:0005737">
    <property type="term" value="C:cytoplasm"/>
    <property type="evidence" value="ECO:0007669"/>
    <property type="project" value="TreeGrafter"/>
</dbReference>
<dbReference type="InterPro" id="IPR004607">
    <property type="entry name" value="GART"/>
</dbReference>
<dbReference type="Gene3D" id="3.40.50.170">
    <property type="entry name" value="Formyl transferase, N-terminal domain"/>
    <property type="match status" value="1"/>
</dbReference>
<evidence type="ECO:0000256" key="3">
    <source>
        <dbReference type="ARBA" id="ARBA00022679"/>
    </source>
</evidence>
<evidence type="ECO:0000256" key="7">
    <source>
        <dbReference type="ARBA" id="ARBA00041682"/>
    </source>
</evidence>
<dbReference type="NCBIfam" id="TIGR00639">
    <property type="entry name" value="PurN"/>
    <property type="match status" value="1"/>
</dbReference>
<feature type="domain" description="Formyl transferase N-terminal" evidence="9">
    <location>
        <begin position="2"/>
        <end position="162"/>
    </location>
</feature>
<sequence>MSALIEAAKKNDFPSTINLVVSNKENAEGLNIAASQQIKTQYVNKKEFESVTQGLLVDEKIELICLAGFMQIISKDFLQKWKGRIINIHPSYLPTFKGLNAQEQAIKARASFSGCTVHFVNEKMDGGEIILQKKVIIEAKDDTESLSKKILREEHIVYPKALEIIASKILKIKH</sequence>
<dbReference type="GO" id="GO:0006189">
    <property type="term" value="P:'de novo' IMP biosynthetic process"/>
    <property type="evidence" value="ECO:0007669"/>
    <property type="project" value="UniProtKB-UniPathway"/>
</dbReference>
<dbReference type="Pfam" id="PF00551">
    <property type="entry name" value="Formyl_trans_N"/>
    <property type="match status" value="1"/>
</dbReference>
<dbReference type="GO" id="GO:0004644">
    <property type="term" value="F:phosphoribosylglycinamide formyltransferase activity"/>
    <property type="evidence" value="ECO:0007669"/>
    <property type="project" value="UniProtKB-EC"/>
</dbReference>
<dbReference type="UniPathway" id="UPA00074">
    <property type="reaction ID" value="UER00126"/>
</dbReference>